<gene>
    <name evidence="2" type="ORF">BPSY_1996</name>
</gene>
<feature type="domain" description="GmrSD restriction endonucleases N-terminal" evidence="1">
    <location>
        <begin position="20"/>
        <end position="267"/>
    </location>
</feature>
<dbReference type="PANTHER" id="PTHR37292:SF2">
    <property type="entry name" value="DUF262 DOMAIN-CONTAINING PROTEIN"/>
    <property type="match status" value="1"/>
</dbReference>
<dbReference type="AlphaFoldDB" id="A0A087CE86"/>
<reference evidence="2 3" key="1">
    <citation type="submission" date="2014-03" db="EMBL/GenBank/DDBJ databases">
        <title>Genomics of Bifidobacteria.</title>
        <authorList>
            <person name="Ventura M."/>
            <person name="Milani C."/>
            <person name="Lugli G.A."/>
        </authorList>
    </citation>
    <scope>NUCLEOTIDE SEQUENCE [LARGE SCALE GENOMIC DNA]</scope>
    <source>
        <strain evidence="2 3">LMG 21775</strain>
    </source>
</reference>
<accession>A0A087CE86</accession>
<dbReference type="EMBL" id="JGZI01000010">
    <property type="protein sequence ID" value="KFI81586.1"/>
    <property type="molecule type" value="Genomic_DNA"/>
</dbReference>
<dbReference type="InterPro" id="IPR004919">
    <property type="entry name" value="GmrSD_N"/>
</dbReference>
<dbReference type="Proteomes" id="UP000029050">
    <property type="component" value="Unassembled WGS sequence"/>
</dbReference>
<evidence type="ECO:0000313" key="3">
    <source>
        <dbReference type="Proteomes" id="UP000029050"/>
    </source>
</evidence>
<dbReference type="Pfam" id="PF03235">
    <property type="entry name" value="GmrSD_N"/>
    <property type="match status" value="1"/>
</dbReference>
<evidence type="ECO:0000259" key="1">
    <source>
        <dbReference type="Pfam" id="PF03235"/>
    </source>
</evidence>
<organism evidence="2 3">
    <name type="scientific">Bifidobacterium psychraerophilum</name>
    <dbReference type="NCBI Taxonomy" id="218140"/>
    <lineage>
        <taxon>Bacteria</taxon>
        <taxon>Bacillati</taxon>
        <taxon>Actinomycetota</taxon>
        <taxon>Actinomycetes</taxon>
        <taxon>Bifidobacteriales</taxon>
        <taxon>Bifidobacteriaceae</taxon>
        <taxon>Bifidobacterium</taxon>
    </lineage>
</organism>
<keyword evidence="3" id="KW-1185">Reference proteome</keyword>
<evidence type="ECO:0000313" key="2">
    <source>
        <dbReference type="EMBL" id="KFI81586.1"/>
    </source>
</evidence>
<name>A0A087CE86_9BIFI</name>
<protein>
    <recommendedName>
        <fullName evidence="1">GmrSD restriction endonucleases N-terminal domain-containing protein</fullName>
    </recommendedName>
</protein>
<dbReference type="eggNOG" id="COG1479">
    <property type="taxonomic scope" value="Bacteria"/>
</dbReference>
<comment type="caution">
    <text evidence="2">The sequence shown here is derived from an EMBL/GenBank/DDBJ whole genome shotgun (WGS) entry which is preliminary data.</text>
</comment>
<proteinExistence type="predicted"/>
<sequence>MGDGNGYQDAITIREAMDFIRNRQYLLPGIQRRFTWGMDRIEKLFDSVMRGYPINTLMLWRVTDDLVKRNYRFYNFIESYSEERGGGKGNKYFATDGYGDFCAVIDGQQRLTSLYLGLLGTYSSHQRYKSWDKTGSFTERVLCLDLIGQDDQDDADNAYDFKFRENTEHEPEVTVDTSGIRHFWFEVREIMSMSDEHAVLGYIRNHDLESTTAASDRLKRLHKRIHIEHTLVPYVLEDQDQDKVLEIFTRTNSGGVPLSKSDLIMAIAAANWPEVRDKVDTLAENINKDTNNAFSIDKDFVLKSFLVLYNDDVTYKVKNFGASQVAILRRQWAELSDVTEATFAFLKNQGFDNTSFKAKNAAIPIMQYFLETGTYRKAEKSTFDQGVSSDIIRWLTMCFLKNIFSGQSDSLLSQLRKIIRSCSRPNYFPLGEIIERFKGTTKNYSFDDDFLDALLNLRFGDRNAIYVLRLLQGSLDPEKAYEQDHLHPHSAFLDEEQLKTVFTDPSDFAFSQDPANWDTLANMQLLEKINNISKSDIPLHQWAADTGRTAAFFLVPPDTSLEFKDFRTFIEARRKSIKQRIREVIQ</sequence>
<dbReference type="PANTHER" id="PTHR37292">
    <property type="entry name" value="VNG6097C"/>
    <property type="match status" value="1"/>
</dbReference>